<dbReference type="AlphaFoldDB" id="A0A2C9UZW2"/>
<organism evidence="2">
    <name type="scientific">Manihot esculenta</name>
    <name type="common">Cassava</name>
    <name type="synonym">Jatropha manihot</name>
    <dbReference type="NCBI Taxonomy" id="3983"/>
    <lineage>
        <taxon>Eukaryota</taxon>
        <taxon>Viridiplantae</taxon>
        <taxon>Streptophyta</taxon>
        <taxon>Embryophyta</taxon>
        <taxon>Tracheophyta</taxon>
        <taxon>Spermatophyta</taxon>
        <taxon>Magnoliopsida</taxon>
        <taxon>eudicotyledons</taxon>
        <taxon>Gunneridae</taxon>
        <taxon>Pentapetalae</taxon>
        <taxon>rosids</taxon>
        <taxon>fabids</taxon>
        <taxon>Malpighiales</taxon>
        <taxon>Euphorbiaceae</taxon>
        <taxon>Crotonoideae</taxon>
        <taxon>Manihoteae</taxon>
        <taxon>Manihot</taxon>
    </lineage>
</organism>
<keyword evidence="1" id="KW-1133">Transmembrane helix</keyword>
<evidence type="ECO:0000313" key="2">
    <source>
        <dbReference type="EMBL" id="OAY36850.1"/>
    </source>
</evidence>
<dbReference type="EMBL" id="CM004397">
    <property type="protein sequence ID" value="OAY36850.1"/>
    <property type="molecule type" value="Genomic_DNA"/>
</dbReference>
<name>A0A2C9UZW2_MANES</name>
<keyword evidence="1" id="KW-0812">Transmembrane</keyword>
<feature type="transmembrane region" description="Helical" evidence="1">
    <location>
        <begin position="12"/>
        <end position="33"/>
    </location>
</feature>
<protein>
    <submittedName>
        <fullName evidence="2">Uncharacterized protein</fullName>
    </submittedName>
</protein>
<proteinExistence type="predicted"/>
<accession>A0A2C9UZW2</accession>
<sequence>MHSDKELGQMALILLFSRSIGILWVMISFVVVFSSLIKYFNMKIAQVLGLYLKTQMMVSLRLSPAFKKVSSYLTFWKQLLYEKYYCM</sequence>
<evidence type="ECO:0000256" key="1">
    <source>
        <dbReference type="SAM" id="Phobius"/>
    </source>
</evidence>
<gene>
    <name evidence="2" type="ORF">MANES_11G053900</name>
</gene>
<keyword evidence="1" id="KW-0472">Membrane</keyword>
<reference evidence="2" key="1">
    <citation type="submission" date="2016-02" db="EMBL/GenBank/DDBJ databases">
        <title>WGS assembly of Manihot esculenta.</title>
        <authorList>
            <person name="Bredeson J.V."/>
            <person name="Prochnik S.E."/>
            <person name="Lyons J.B."/>
            <person name="Schmutz J."/>
            <person name="Grimwood J."/>
            <person name="Vrebalov J."/>
            <person name="Bart R.S."/>
            <person name="Amuge T."/>
            <person name="Ferguson M.E."/>
            <person name="Green R."/>
            <person name="Putnam N."/>
            <person name="Stites J."/>
            <person name="Rounsley S."/>
            <person name="Rokhsar D.S."/>
        </authorList>
    </citation>
    <scope>NUCLEOTIDE SEQUENCE [LARGE SCALE GENOMIC DNA]</scope>
    <source>
        <tissue evidence="2">Leaf</tissue>
    </source>
</reference>